<dbReference type="AlphaFoldDB" id="X1DH37"/>
<name>X1DH37_9ZZZZ</name>
<evidence type="ECO:0000313" key="1">
    <source>
        <dbReference type="EMBL" id="GAH20196.1"/>
    </source>
</evidence>
<sequence>MSFEERIQEIREDISRLARRRIKSALWEGDLDLAEELMIDLQRRELCQAYLDKIESEEVEAEV</sequence>
<proteinExistence type="predicted"/>
<comment type="caution">
    <text evidence="1">The sequence shown here is derived from an EMBL/GenBank/DDBJ whole genome shotgun (WGS) entry which is preliminary data.</text>
</comment>
<dbReference type="EMBL" id="BARU01003064">
    <property type="protein sequence ID" value="GAH20196.1"/>
    <property type="molecule type" value="Genomic_DNA"/>
</dbReference>
<protein>
    <submittedName>
        <fullName evidence="1">Uncharacterized protein</fullName>
    </submittedName>
</protein>
<accession>X1DH37</accession>
<gene>
    <name evidence="1" type="ORF">S03H2_06840</name>
</gene>
<reference evidence="1" key="1">
    <citation type="journal article" date="2014" name="Front. Microbiol.">
        <title>High frequency of phylogenetically diverse reductive dehalogenase-homologous genes in deep subseafloor sedimentary metagenomes.</title>
        <authorList>
            <person name="Kawai M."/>
            <person name="Futagami T."/>
            <person name="Toyoda A."/>
            <person name="Takaki Y."/>
            <person name="Nishi S."/>
            <person name="Hori S."/>
            <person name="Arai W."/>
            <person name="Tsubouchi T."/>
            <person name="Morono Y."/>
            <person name="Uchiyama I."/>
            <person name="Ito T."/>
            <person name="Fujiyama A."/>
            <person name="Inagaki F."/>
            <person name="Takami H."/>
        </authorList>
    </citation>
    <scope>NUCLEOTIDE SEQUENCE</scope>
    <source>
        <strain evidence="1">Expedition CK06-06</strain>
    </source>
</reference>
<organism evidence="1">
    <name type="scientific">marine sediment metagenome</name>
    <dbReference type="NCBI Taxonomy" id="412755"/>
    <lineage>
        <taxon>unclassified sequences</taxon>
        <taxon>metagenomes</taxon>
        <taxon>ecological metagenomes</taxon>
    </lineage>
</organism>